<feature type="transmembrane region" description="Helical" evidence="1">
    <location>
        <begin position="127"/>
        <end position="147"/>
    </location>
</feature>
<gene>
    <name evidence="4" type="ORF">IAD49_06490</name>
</gene>
<dbReference type="Pfam" id="PF00534">
    <property type="entry name" value="Glycos_transf_1"/>
    <property type="match status" value="1"/>
</dbReference>
<feature type="transmembrane region" description="Helical" evidence="1">
    <location>
        <begin position="167"/>
        <end position="183"/>
    </location>
</feature>
<evidence type="ECO:0000259" key="2">
    <source>
        <dbReference type="Pfam" id="PF00534"/>
    </source>
</evidence>
<reference evidence="4" key="2">
    <citation type="journal article" date="2021" name="PeerJ">
        <title>Extensive microbial diversity within the chicken gut microbiome revealed by metagenomics and culture.</title>
        <authorList>
            <person name="Gilroy R."/>
            <person name="Ravi A."/>
            <person name="Getino M."/>
            <person name="Pursley I."/>
            <person name="Horton D.L."/>
            <person name="Alikhan N.F."/>
            <person name="Baker D."/>
            <person name="Gharbi K."/>
            <person name="Hall N."/>
            <person name="Watson M."/>
            <person name="Adriaenssens E.M."/>
            <person name="Foster-Nyarko E."/>
            <person name="Jarju S."/>
            <person name="Secka A."/>
            <person name="Antonio M."/>
            <person name="Oren A."/>
            <person name="Chaudhuri R.R."/>
            <person name="La Ragione R."/>
            <person name="Hildebrand F."/>
            <person name="Pallen M.J."/>
        </authorList>
    </citation>
    <scope>NUCLEOTIDE SEQUENCE</scope>
    <source>
        <strain evidence="4">CHK197-8231</strain>
    </source>
</reference>
<feature type="transmembrane region" description="Helical" evidence="1">
    <location>
        <begin position="373"/>
        <end position="406"/>
    </location>
</feature>
<dbReference type="Pfam" id="PF13425">
    <property type="entry name" value="O-antigen_lig"/>
    <property type="match status" value="2"/>
</dbReference>
<dbReference type="PANTHER" id="PTHR12526">
    <property type="entry name" value="GLYCOSYLTRANSFERASE"/>
    <property type="match status" value="1"/>
</dbReference>
<keyword evidence="1" id="KW-0812">Transmembrane</keyword>
<feature type="transmembrane region" description="Helical" evidence="1">
    <location>
        <begin position="12"/>
        <end position="34"/>
    </location>
</feature>
<dbReference type="InterPro" id="IPR028098">
    <property type="entry name" value="Glyco_trans_4-like_N"/>
</dbReference>
<feature type="transmembrane region" description="Helical" evidence="1">
    <location>
        <begin position="338"/>
        <end position="361"/>
    </location>
</feature>
<feature type="domain" description="Glycosyltransferase subfamily 4-like N-terminal" evidence="3">
    <location>
        <begin position="424"/>
        <end position="588"/>
    </location>
</feature>
<protein>
    <submittedName>
        <fullName evidence="4">O-antigen ligase family protein</fullName>
    </submittedName>
</protein>
<feature type="transmembrane region" description="Helical" evidence="1">
    <location>
        <begin position="68"/>
        <end position="86"/>
    </location>
</feature>
<feature type="transmembrane region" description="Helical" evidence="1">
    <location>
        <begin position="188"/>
        <end position="205"/>
    </location>
</feature>
<dbReference type="GO" id="GO:0016874">
    <property type="term" value="F:ligase activity"/>
    <property type="evidence" value="ECO:0007669"/>
    <property type="project" value="UniProtKB-KW"/>
</dbReference>
<evidence type="ECO:0000313" key="4">
    <source>
        <dbReference type="EMBL" id="HIU23212.1"/>
    </source>
</evidence>
<feature type="transmembrane region" description="Helical" evidence="1">
    <location>
        <begin position="211"/>
        <end position="231"/>
    </location>
</feature>
<keyword evidence="1" id="KW-0472">Membrane</keyword>
<dbReference type="Gene3D" id="3.40.50.2000">
    <property type="entry name" value="Glycogen Phosphorylase B"/>
    <property type="match status" value="2"/>
</dbReference>
<evidence type="ECO:0000256" key="1">
    <source>
        <dbReference type="SAM" id="Phobius"/>
    </source>
</evidence>
<reference evidence="4" key="1">
    <citation type="submission" date="2020-10" db="EMBL/GenBank/DDBJ databases">
        <authorList>
            <person name="Gilroy R."/>
        </authorList>
    </citation>
    <scope>NUCLEOTIDE SEQUENCE</scope>
    <source>
        <strain evidence="4">CHK197-8231</strain>
    </source>
</reference>
<dbReference type="SUPFAM" id="SSF53756">
    <property type="entry name" value="UDP-Glycosyltransferase/glycogen phosphorylase"/>
    <property type="match status" value="1"/>
</dbReference>
<dbReference type="InterPro" id="IPR049504">
    <property type="entry name" value="O-antigen_lig"/>
</dbReference>
<evidence type="ECO:0000259" key="3">
    <source>
        <dbReference type="Pfam" id="PF13439"/>
    </source>
</evidence>
<dbReference type="AlphaFoldDB" id="A0A9D1L4M3"/>
<keyword evidence="1" id="KW-1133">Transmembrane helix</keyword>
<dbReference type="Pfam" id="PF13439">
    <property type="entry name" value="Glyco_transf_4"/>
    <property type="match status" value="1"/>
</dbReference>
<organism evidence="4 5">
    <name type="scientific">Candidatus Fimihabitans intestinipullorum</name>
    <dbReference type="NCBI Taxonomy" id="2840820"/>
    <lineage>
        <taxon>Bacteria</taxon>
        <taxon>Bacillati</taxon>
        <taxon>Mycoplasmatota</taxon>
        <taxon>Mycoplasmatota incertae sedis</taxon>
        <taxon>Candidatus Fimihabitans</taxon>
    </lineage>
</organism>
<dbReference type="Proteomes" id="UP000824087">
    <property type="component" value="Unassembled WGS sequence"/>
</dbReference>
<comment type="caution">
    <text evidence="4">The sequence shown here is derived from an EMBL/GenBank/DDBJ whole genome shotgun (WGS) entry which is preliminary data.</text>
</comment>
<feature type="domain" description="Glycosyl transferase family 1" evidence="2">
    <location>
        <begin position="594"/>
        <end position="749"/>
    </location>
</feature>
<accession>A0A9D1L4M3</accession>
<feature type="transmembrane region" description="Helical" evidence="1">
    <location>
        <begin position="98"/>
        <end position="115"/>
    </location>
</feature>
<dbReference type="InterPro" id="IPR001296">
    <property type="entry name" value="Glyco_trans_1"/>
</dbReference>
<dbReference type="EMBL" id="DVML01000039">
    <property type="protein sequence ID" value="HIU23212.1"/>
    <property type="molecule type" value="Genomic_DNA"/>
</dbReference>
<feature type="transmembrane region" description="Helical" evidence="1">
    <location>
        <begin position="238"/>
        <end position="256"/>
    </location>
</feature>
<proteinExistence type="predicted"/>
<dbReference type="CDD" id="cd03811">
    <property type="entry name" value="GT4_GT28_WabH-like"/>
    <property type="match status" value="1"/>
</dbReference>
<feature type="transmembrane region" description="Helical" evidence="1">
    <location>
        <begin position="40"/>
        <end position="61"/>
    </location>
</feature>
<dbReference type="PANTHER" id="PTHR12526:SF630">
    <property type="entry name" value="GLYCOSYLTRANSFERASE"/>
    <property type="match status" value="1"/>
</dbReference>
<keyword evidence="4" id="KW-0436">Ligase</keyword>
<name>A0A9D1L4M3_9BACT</name>
<evidence type="ECO:0000313" key="5">
    <source>
        <dbReference type="Proteomes" id="UP000824087"/>
    </source>
</evidence>
<dbReference type="GO" id="GO:0016757">
    <property type="term" value="F:glycosyltransferase activity"/>
    <property type="evidence" value="ECO:0007669"/>
    <property type="project" value="InterPro"/>
</dbReference>
<sequence length="771" mass="90339">MNDWIKKKFNILLIVFILLQPLLDLMTGVGLHVLNMNVTIGIIFRMLFLFFVLYSVTFVFSKYHIWKYYSILILYGMLYIGGIYFFQDGNHLFLEIQGLFRVFYFPVLLIALYSIREQIKISNMTLLVVLGTYLLCIFIPNIFQIGFESYEITKKGSLGFFNSANEISGIISILTPFMILFFIRIQKIIPIIFFSFLYLVVVLTIGTKTPLLALGITIIATYVWLLWDGIIKRRYKGIVFLSTMLVVIVGILLWILPKTNFYKNIKTHMDYLKVTNFSEVLSDPQLIDHFIFSQRLTFLNNRHEDYMKANDYQKLFGIGYSSGKEEAKLIEMDYFDIYYSHGMIGFLLYFSGVIYVFYALLKNRKETSFDTYMLYVSILLIFILSLITGHMIASPAVSILIIVLLLQMEKQKKRLLFTAYHLKIGGIESALVNLTNRINKEKYDVHILLEKKEGDLLNHLDDNILVSEYKVYNDDNLLLRKFKNLFKRIGYIITNYHTYDFSCCYATYSLSGSKLSKIASFNNCLYVHSDYQYVYHEKDDFKKFFDARKTHLFQHIVFVSNESRKSFLSVYPQLSQKCLVINNFIDCKKIVEKSKSKVKENKPADKKLFVFVGRLDDTSKKLTRAIHLVQHIKNVELWIVGDGPDKEKYQLESKKCKVTKRVKFLGKKSNPYPYIKMADYIILTSDYEGFPVTYLEAILLKTPIITTMDVSDDQINIGRDYAWIISKEEDKMVEEVSHILKQKPKQKQLDFEKTEKNRMRQLEYLFDGVKI</sequence>